<feature type="transmembrane region" description="Helical" evidence="5">
    <location>
        <begin position="264"/>
        <end position="283"/>
    </location>
</feature>
<comment type="subcellular location">
    <subcellularLocation>
        <location evidence="1">Membrane</location>
        <topology evidence="1">Multi-pass membrane protein</topology>
    </subcellularLocation>
</comment>
<dbReference type="InterPro" id="IPR051533">
    <property type="entry name" value="WaaL-like"/>
</dbReference>
<dbReference type="RefSeq" id="WP_136404319.1">
    <property type="nucleotide sequence ID" value="NZ_SSNZ01000011.1"/>
</dbReference>
<evidence type="ECO:0000313" key="8">
    <source>
        <dbReference type="Proteomes" id="UP000307507"/>
    </source>
</evidence>
<keyword evidence="2 5" id="KW-0812">Transmembrane</keyword>
<protein>
    <submittedName>
        <fullName evidence="7">O-antigen ligase family protein</fullName>
    </submittedName>
</protein>
<keyword evidence="3 5" id="KW-1133">Transmembrane helix</keyword>
<evidence type="ECO:0000313" key="7">
    <source>
        <dbReference type="EMBL" id="THF47645.1"/>
    </source>
</evidence>
<keyword evidence="4 5" id="KW-0472">Membrane</keyword>
<evidence type="ECO:0000256" key="2">
    <source>
        <dbReference type="ARBA" id="ARBA00022692"/>
    </source>
</evidence>
<feature type="transmembrane region" description="Helical" evidence="5">
    <location>
        <begin position="241"/>
        <end position="257"/>
    </location>
</feature>
<comment type="caution">
    <text evidence="7">The sequence shown here is derived from an EMBL/GenBank/DDBJ whole genome shotgun (WGS) entry which is preliminary data.</text>
</comment>
<dbReference type="OrthoDB" id="1421645at2"/>
<keyword evidence="8" id="KW-1185">Reference proteome</keyword>
<feature type="transmembrane region" description="Helical" evidence="5">
    <location>
        <begin position="196"/>
        <end position="215"/>
    </location>
</feature>
<feature type="transmembrane region" description="Helical" evidence="5">
    <location>
        <begin position="67"/>
        <end position="88"/>
    </location>
</feature>
<dbReference type="Proteomes" id="UP000307507">
    <property type="component" value="Unassembled WGS sequence"/>
</dbReference>
<dbReference type="PANTHER" id="PTHR37422:SF17">
    <property type="entry name" value="O-ANTIGEN LIGASE"/>
    <property type="match status" value="1"/>
</dbReference>
<feature type="transmembrane region" description="Helical" evidence="5">
    <location>
        <begin position="140"/>
        <end position="161"/>
    </location>
</feature>
<reference evidence="7 8" key="1">
    <citation type="submission" date="2019-04" db="EMBL/GenBank/DDBJ databases">
        <title>Flavobacterium sp. nov. isolated from construction timber.</title>
        <authorList>
            <person name="Lin S.-Y."/>
            <person name="Chang C.-T."/>
            <person name="Young C.-C."/>
        </authorList>
    </citation>
    <scope>NUCLEOTIDE SEQUENCE [LARGE SCALE GENOMIC DNA]</scope>
    <source>
        <strain evidence="7 8">CC-CTC003</strain>
    </source>
</reference>
<gene>
    <name evidence="7" type="ORF">E6C50_16335</name>
</gene>
<dbReference type="Pfam" id="PF04932">
    <property type="entry name" value="Wzy_C"/>
    <property type="match status" value="1"/>
</dbReference>
<feature type="transmembrane region" description="Helical" evidence="5">
    <location>
        <begin position="39"/>
        <end position="55"/>
    </location>
</feature>
<accession>A0A4S3ZQ40</accession>
<proteinExistence type="predicted"/>
<evidence type="ECO:0000256" key="4">
    <source>
        <dbReference type="ARBA" id="ARBA00023136"/>
    </source>
</evidence>
<dbReference type="GO" id="GO:0016874">
    <property type="term" value="F:ligase activity"/>
    <property type="evidence" value="ECO:0007669"/>
    <property type="project" value="UniProtKB-KW"/>
</dbReference>
<dbReference type="PANTHER" id="PTHR37422">
    <property type="entry name" value="TEICHURONIC ACID BIOSYNTHESIS PROTEIN TUAE"/>
    <property type="match status" value="1"/>
</dbReference>
<dbReference type="EMBL" id="SSNZ01000011">
    <property type="protein sequence ID" value="THF47645.1"/>
    <property type="molecule type" value="Genomic_DNA"/>
</dbReference>
<feature type="transmembrane region" description="Helical" evidence="5">
    <location>
        <begin position="375"/>
        <end position="395"/>
    </location>
</feature>
<dbReference type="InterPro" id="IPR007016">
    <property type="entry name" value="O-antigen_ligase-rel_domated"/>
</dbReference>
<feature type="transmembrane region" description="Helical" evidence="5">
    <location>
        <begin position="439"/>
        <end position="458"/>
    </location>
</feature>
<name>A0A4S3ZQ40_9FLAO</name>
<dbReference type="AlphaFoldDB" id="A0A4S3ZQ40"/>
<feature type="domain" description="O-antigen ligase-related" evidence="6">
    <location>
        <begin position="227"/>
        <end position="392"/>
    </location>
</feature>
<feature type="transmembrane region" description="Helical" evidence="5">
    <location>
        <begin position="220"/>
        <end position="235"/>
    </location>
</feature>
<evidence type="ECO:0000256" key="5">
    <source>
        <dbReference type="SAM" id="Phobius"/>
    </source>
</evidence>
<evidence type="ECO:0000259" key="6">
    <source>
        <dbReference type="Pfam" id="PF04932"/>
    </source>
</evidence>
<organism evidence="7 8">
    <name type="scientific">Flavobacterium supellecticarium</name>
    <dbReference type="NCBI Taxonomy" id="2565924"/>
    <lineage>
        <taxon>Bacteria</taxon>
        <taxon>Pseudomonadati</taxon>
        <taxon>Bacteroidota</taxon>
        <taxon>Flavobacteriia</taxon>
        <taxon>Flavobacteriales</taxon>
        <taxon>Flavobacteriaceae</taxon>
        <taxon>Flavobacterium</taxon>
    </lineage>
</organism>
<evidence type="ECO:0000256" key="1">
    <source>
        <dbReference type="ARBA" id="ARBA00004141"/>
    </source>
</evidence>
<feature type="transmembrane region" description="Helical" evidence="5">
    <location>
        <begin position="415"/>
        <end position="433"/>
    </location>
</feature>
<keyword evidence="7" id="KW-0436">Ligase</keyword>
<feature type="transmembrane region" description="Helical" evidence="5">
    <location>
        <begin position="108"/>
        <end position="128"/>
    </location>
</feature>
<dbReference type="GO" id="GO:0016020">
    <property type="term" value="C:membrane"/>
    <property type="evidence" value="ECO:0007669"/>
    <property type="project" value="UniProtKB-SubCell"/>
</dbReference>
<evidence type="ECO:0000256" key="3">
    <source>
        <dbReference type="ARBA" id="ARBA00022989"/>
    </source>
</evidence>
<sequence length="468" mass="54557">MITLKNIYKLLFLLGIFFIPFNSFEGIKELGEFKKESGAYFLLLGLVFLGLDILLSRKISIPYKNYIITILWVFLLWCIFSVVVNFPFIQESYYKKTTGINRFIRQYFVIIMSGVAFFMLYWNVIVKMSAKEILLMIRKVFLYSFIVVSIYGFLEILYIYFGVYPAYTLLRLFDYFPFTEYDYDVNRRISSVTFEAPALGLYLITVAGWMFSYIITHKGYVRYIPTLVVIILTYYSGSRTALIVITLQAVVFFGIILNNRQKLMAISGIAAMFVLFGTMIVVFKGDKIINDMGKKLESLDFKSNLKKNISNQSRFGIQYANMMVFKENPIVGVGYGQQAFHALNYYPIWAKKDNYEFPYIYLNKNNPMFPPGYNIYVRLLAETGIIGFSIFIYLLYQIGKQSVRIIKNSEDEIKILGIIILVSLIGFIMNWFQSDTFRMYGFWICLAILIRISDLNAIQNKLNKNTHK</sequence>